<sequence length="372" mass="40784">MTHELHNENGPRCVTTEDRSEDQLSAGTSPTSMPNAAAPVSARAEDGELRGLYLAAENEGRKLAVDWIGHSATKPIVLYYRWHAVGILDTPPIDRFTVGEHAQGAIHAFTQSALKCFGEHPDGAVDPDVLRDPERGWPLTEAERYAALNLAHAWSSLLAIIANVLRSAGVPIDATYSASAGDRRFRNDLFALAELISLPIDLDADPEYLVGEILNVYAPMAFNAADHQVTIREIRHADSDGTAMALQRRRVERDTGRRTFPTPRKPDPKVYTMAPNWATRLQGLRHEALKTAYGVRSSWGRHRFTPADVRKTWGSTVGTPGGAVSNVLTRLLAGIEDCEGNPRTAEAPSLSTLQRDFKTCGIPLSPGKTRRR</sequence>
<feature type="compositionally biased region" description="Polar residues" evidence="1">
    <location>
        <begin position="23"/>
        <end position="34"/>
    </location>
</feature>
<reference evidence="2" key="1">
    <citation type="submission" date="2021-04" db="EMBL/GenBank/DDBJ databases">
        <title>Genome based classification of Actinospica acidithermotolerans sp. nov., an actinobacterium isolated from an Indonesian hot spring.</title>
        <authorList>
            <person name="Kusuma A.B."/>
            <person name="Putra K.E."/>
            <person name="Nafisah S."/>
            <person name="Loh J."/>
            <person name="Nouioui I."/>
            <person name="Goodfellow M."/>
        </authorList>
    </citation>
    <scope>NUCLEOTIDE SEQUENCE</scope>
    <source>
        <strain evidence="2">CSCA 57</strain>
    </source>
</reference>
<protein>
    <submittedName>
        <fullName evidence="2">Uncharacterized protein</fullName>
    </submittedName>
</protein>
<dbReference type="RefSeq" id="WP_212527018.1">
    <property type="nucleotide sequence ID" value="NZ_JAGSOG010000011.1"/>
</dbReference>
<feature type="region of interest" description="Disordered" evidence="1">
    <location>
        <begin position="1"/>
        <end position="42"/>
    </location>
</feature>
<accession>A0A941EKE5</accession>
<keyword evidence="3" id="KW-1185">Reference proteome</keyword>
<feature type="compositionally biased region" description="Basic and acidic residues" evidence="1">
    <location>
        <begin position="1"/>
        <end position="22"/>
    </location>
</feature>
<gene>
    <name evidence="2" type="ORF">KDL01_04445</name>
</gene>
<name>A0A941EKE5_9ACTN</name>
<evidence type="ECO:0000256" key="1">
    <source>
        <dbReference type="SAM" id="MobiDB-lite"/>
    </source>
</evidence>
<dbReference type="EMBL" id="JAGSOG010000011">
    <property type="protein sequence ID" value="MBR7832493.1"/>
    <property type="molecule type" value="Genomic_DNA"/>
</dbReference>
<organism evidence="2 3">
    <name type="scientific">Actinospica durhamensis</name>
    <dbReference type="NCBI Taxonomy" id="1508375"/>
    <lineage>
        <taxon>Bacteria</taxon>
        <taxon>Bacillati</taxon>
        <taxon>Actinomycetota</taxon>
        <taxon>Actinomycetes</taxon>
        <taxon>Catenulisporales</taxon>
        <taxon>Actinospicaceae</taxon>
        <taxon>Actinospica</taxon>
    </lineage>
</organism>
<dbReference type="AlphaFoldDB" id="A0A941EKE5"/>
<evidence type="ECO:0000313" key="3">
    <source>
        <dbReference type="Proteomes" id="UP000675781"/>
    </source>
</evidence>
<evidence type="ECO:0000313" key="2">
    <source>
        <dbReference type="EMBL" id="MBR7832493.1"/>
    </source>
</evidence>
<proteinExistence type="predicted"/>
<comment type="caution">
    <text evidence="2">The sequence shown here is derived from an EMBL/GenBank/DDBJ whole genome shotgun (WGS) entry which is preliminary data.</text>
</comment>
<dbReference type="Proteomes" id="UP000675781">
    <property type="component" value="Unassembled WGS sequence"/>
</dbReference>